<dbReference type="AlphaFoldDB" id="A0A1R4I544"/>
<keyword evidence="1" id="KW-0472">Membrane</keyword>
<evidence type="ECO:0000313" key="4">
    <source>
        <dbReference type="Proteomes" id="UP000196331"/>
    </source>
</evidence>
<keyword evidence="5" id="KW-1185">Reference proteome</keyword>
<feature type="transmembrane region" description="Helical" evidence="1">
    <location>
        <begin position="36"/>
        <end position="57"/>
    </location>
</feature>
<evidence type="ECO:0000256" key="1">
    <source>
        <dbReference type="SAM" id="Phobius"/>
    </source>
</evidence>
<evidence type="ECO:0000313" key="3">
    <source>
        <dbReference type="EMBL" id="SJN14932.1"/>
    </source>
</evidence>
<organism evidence="3 4">
    <name type="scientific">Halomonas citrativorans</name>
    <dbReference type="NCBI Taxonomy" id="2742612"/>
    <lineage>
        <taxon>Bacteria</taxon>
        <taxon>Pseudomonadati</taxon>
        <taxon>Pseudomonadota</taxon>
        <taxon>Gammaproteobacteria</taxon>
        <taxon>Oceanospirillales</taxon>
        <taxon>Halomonadaceae</taxon>
        <taxon>Halomonas</taxon>
    </lineage>
</organism>
<proteinExistence type="predicted"/>
<protein>
    <recommendedName>
        <fullName evidence="6">Transmembrane protein</fullName>
    </recommendedName>
</protein>
<feature type="transmembrane region" description="Helical" evidence="1">
    <location>
        <begin position="95"/>
        <end position="118"/>
    </location>
</feature>
<dbReference type="EMBL" id="FUKM01000058">
    <property type="protein sequence ID" value="SJN14932.1"/>
    <property type="molecule type" value="Genomic_DNA"/>
</dbReference>
<gene>
    <name evidence="3" type="ORF">CZ787_17620</name>
    <name evidence="2" type="ORF">EI163_06195</name>
</gene>
<evidence type="ECO:0000313" key="5">
    <source>
        <dbReference type="Proteomes" id="UP000754821"/>
    </source>
</evidence>
<evidence type="ECO:0008006" key="6">
    <source>
        <dbReference type="Google" id="ProtNLM"/>
    </source>
</evidence>
<name>A0A1R4I544_9GAMM</name>
<dbReference type="Proteomes" id="UP000754821">
    <property type="component" value="Unassembled WGS sequence"/>
</dbReference>
<reference evidence="2 5" key="2">
    <citation type="submission" date="2020-07" db="EMBL/GenBank/DDBJ databases">
        <title>Halophilic bacteria isolated from french cheeses.</title>
        <authorList>
            <person name="Kothe C.I."/>
            <person name="Farah-Kraiem B."/>
            <person name="Renault P."/>
            <person name="Dridi B."/>
        </authorList>
    </citation>
    <scope>NUCLEOTIDE SEQUENCE [LARGE SCALE GENOMIC DNA]</scope>
    <source>
        <strain evidence="2 5">FME16</strain>
    </source>
</reference>
<feature type="transmembrane region" description="Helical" evidence="1">
    <location>
        <begin position="12"/>
        <end position="30"/>
    </location>
</feature>
<comment type="caution">
    <text evidence="3">The sequence shown here is derived from an EMBL/GenBank/DDBJ whole genome shotgun (WGS) entry which is preliminary data.</text>
</comment>
<keyword evidence="1" id="KW-0812">Transmembrane</keyword>
<dbReference type="EMBL" id="RRZC01000004">
    <property type="protein sequence ID" value="MBE0403150.1"/>
    <property type="molecule type" value="Genomic_DNA"/>
</dbReference>
<evidence type="ECO:0000313" key="2">
    <source>
        <dbReference type="EMBL" id="MBE0403150.1"/>
    </source>
</evidence>
<reference evidence="3 4" key="1">
    <citation type="submission" date="2017-02" db="EMBL/GenBank/DDBJ databases">
        <authorList>
            <person name="Dridi B."/>
        </authorList>
    </citation>
    <scope>NUCLEOTIDE SEQUENCE [LARGE SCALE GENOMIC DNA]</scope>
    <source>
        <strain evidence="3 4">JB380</strain>
    </source>
</reference>
<feature type="transmembrane region" description="Helical" evidence="1">
    <location>
        <begin position="69"/>
        <end position="89"/>
    </location>
</feature>
<sequence length="124" mass="13807">MQPMPFSAERVSVALGLCVVMLASLPRFMVGGHSTRQTLIVMGVVLVAGAAVAQWRLLPHDARKQLPRLCLRLVLMLLAGALVMGAWHALFTTWISWEVFISHAATCGLLMHAISLWWRPKRHK</sequence>
<dbReference type="RefSeq" id="WP_087111479.1">
    <property type="nucleotide sequence ID" value="NZ_FUKM01000058.1"/>
</dbReference>
<dbReference type="OrthoDB" id="6182972at2"/>
<dbReference type="Proteomes" id="UP000196331">
    <property type="component" value="Unassembled WGS sequence"/>
</dbReference>
<keyword evidence="1" id="KW-1133">Transmembrane helix</keyword>
<accession>A0A1R4I544</accession>